<reference evidence="1" key="1">
    <citation type="submission" date="2021-04" db="EMBL/GenBank/DDBJ databases">
        <authorList>
            <person name="Tunstrom K."/>
        </authorList>
    </citation>
    <scope>NUCLEOTIDE SEQUENCE</scope>
</reference>
<evidence type="ECO:0000313" key="1">
    <source>
        <dbReference type="EMBL" id="CAG5000755.1"/>
    </source>
</evidence>
<dbReference type="EMBL" id="CAJQZP010000945">
    <property type="protein sequence ID" value="CAG5000755.1"/>
    <property type="molecule type" value="Genomic_DNA"/>
</dbReference>
<keyword evidence="2" id="KW-1185">Reference proteome</keyword>
<accession>A0A8S3X6M6</accession>
<dbReference type="Proteomes" id="UP000691718">
    <property type="component" value="Unassembled WGS sequence"/>
</dbReference>
<comment type="caution">
    <text evidence="1">The sequence shown here is derived from an EMBL/GenBank/DDBJ whole genome shotgun (WGS) entry which is preliminary data.</text>
</comment>
<proteinExistence type="predicted"/>
<name>A0A8S3X6M6_PARAO</name>
<organism evidence="1 2">
    <name type="scientific">Parnassius apollo</name>
    <name type="common">Apollo butterfly</name>
    <name type="synonym">Papilio apollo</name>
    <dbReference type="NCBI Taxonomy" id="110799"/>
    <lineage>
        <taxon>Eukaryota</taxon>
        <taxon>Metazoa</taxon>
        <taxon>Ecdysozoa</taxon>
        <taxon>Arthropoda</taxon>
        <taxon>Hexapoda</taxon>
        <taxon>Insecta</taxon>
        <taxon>Pterygota</taxon>
        <taxon>Neoptera</taxon>
        <taxon>Endopterygota</taxon>
        <taxon>Lepidoptera</taxon>
        <taxon>Glossata</taxon>
        <taxon>Ditrysia</taxon>
        <taxon>Papilionoidea</taxon>
        <taxon>Papilionidae</taxon>
        <taxon>Parnassiinae</taxon>
        <taxon>Parnassini</taxon>
        <taxon>Parnassius</taxon>
        <taxon>Parnassius</taxon>
    </lineage>
</organism>
<dbReference type="OrthoDB" id="10049726at2759"/>
<gene>
    <name evidence="1" type="ORF">PAPOLLO_LOCUS13785</name>
</gene>
<evidence type="ECO:0000313" key="2">
    <source>
        <dbReference type="Proteomes" id="UP000691718"/>
    </source>
</evidence>
<protein>
    <submittedName>
        <fullName evidence="1">(apollo) hypothetical protein</fullName>
    </submittedName>
</protein>
<dbReference type="AlphaFoldDB" id="A0A8S3X6M6"/>
<sequence length="320" mass="37283">MAELCIACRASTENRRKYDWVSREMQYLDIAQIVIEDIVARQLEPTAFICRPCWQRTERTHQRLIREAEQQADQDRDPSEVPNSRPISLILPGLLRAPNTANSCIFLHCTNESCRRVPENIIFRMVCRYSYFVPESARVCNEHVEQNLWHLLPVQDNSSEEFTAAQIMTIVSMLQRHITEEILDFEQYENIAPAEFHTWTGLTQDQFTLLLDSLPSLRTKKNKRTVLAAVLVKNRHAQFTLMTADMPEFVDFPRMDENELLLFALIVYQLKQAKSYYGEHVLDNGAFTNELSNELSNEDLAELQSNDLWMIRGRQAIAHY</sequence>